<keyword evidence="4" id="KW-1185">Reference proteome</keyword>
<dbReference type="Pfam" id="PF18557">
    <property type="entry name" value="NepR"/>
    <property type="match status" value="1"/>
</dbReference>
<evidence type="ECO:0000259" key="2">
    <source>
        <dbReference type="Pfam" id="PF18557"/>
    </source>
</evidence>
<name>A0A942I3W6_9HYPH</name>
<dbReference type="Proteomes" id="UP000680348">
    <property type="component" value="Unassembled WGS sequence"/>
</dbReference>
<feature type="region of interest" description="Disordered" evidence="1">
    <location>
        <begin position="1"/>
        <end position="23"/>
    </location>
</feature>
<dbReference type="AlphaFoldDB" id="A0A942I3W6"/>
<sequence>MKDNIAAADGRTPRAKGSTDPLGVNSEIGRKLKQYYDDLVSDEVPDRFSQLLRELEQAEATRKRD</sequence>
<dbReference type="InterPro" id="IPR041649">
    <property type="entry name" value="NepR"/>
</dbReference>
<accession>A0A942I3W6</accession>
<evidence type="ECO:0000313" key="3">
    <source>
        <dbReference type="EMBL" id="MBS3650539.1"/>
    </source>
</evidence>
<evidence type="ECO:0000313" key="4">
    <source>
        <dbReference type="Proteomes" id="UP000680348"/>
    </source>
</evidence>
<proteinExistence type="predicted"/>
<feature type="domain" description="Anti-sigma factor NepR" evidence="2">
    <location>
        <begin position="25"/>
        <end position="59"/>
    </location>
</feature>
<dbReference type="RefSeq" id="WP_188256080.1">
    <property type="nucleotide sequence ID" value="NZ_JABVCF010000009.1"/>
</dbReference>
<organism evidence="3 4">
    <name type="scientific">Pseudaminobacter soli</name>
    <name type="common">ex Zhang et al. 2022</name>
    <dbReference type="NCBI Taxonomy" id="2831468"/>
    <lineage>
        <taxon>Bacteria</taxon>
        <taxon>Pseudomonadati</taxon>
        <taxon>Pseudomonadota</taxon>
        <taxon>Alphaproteobacteria</taxon>
        <taxon>Hyphomicrobiales</taxon>
        <taxon>Phyllobacteriaceae</taxon>
        <taxon>Pseudaminobacter</taxon>
    </lineage>
</organism>
<reference evidence="3" key="1">
    <citation type="submission" date="2021-04" db="EMBL/GenBank/DDBJ databases">
        <title>Pseudaminobacter soli sp. nov., isolated from paddy soil contaminated by heavy metals.</title>
        <authorList>
            <person name="Zhang K."/>
        </authorList>
    </citation>
    <scope>NUCLEOTIDE SEQUENCE</scope>
    <source>
        <strain evidence="3">19-2017</strain>
    </source>
</reference>
<gene>
    <name evidence="3" type="ORF">KEU06_18135</name>
</gene>
<evidence type="ECO:0000256" key="1">
    <source>
        <dbReference type="SAM" id="MobiDB-lite"/>
    </source>
</evidence>
<protein>
    <recommendedName>
        <fullName evidence="2">Anti-sigma factor NepR domain-containing protein</fullName>
    </recommendedName>
</protein>
<dbReference type="EMBL" id="JAGWCR010000009">
    <property type="protein sequence ID" value="MBS3650539.1"/>
    <property type="molecule type" value="Genomic_DNA"/>
</dbReference>
<comment type="caution">
    <text evidence="3">The sequence shown here is derived from an EMBL/GenBank/DDBJ whole genome shotgun (WGS) entry which is preliminary data.</text>
</comment>